<comment type="similarity">
    <text evidence="1 8 9">Belongs to the FGGY kinase family.</text>
</comment>
<feature type="site" description="Important for activity" evidence="8">
    <location>
        <position position="7"/>
    </location>
</feature>
<name>A0A9D9NCQ5_9SPIO</name>
<evidence type="ECO:0000313" key="13">
    <source>
        <dbReference type="EMBL" id="MBO8468604.1"/>
    </source>
</evidence>
<evidence type="ECO:0000256" key="10">
    <source>
        <dbReference type="RuleBase" id="RU364073"/>
    </source>
</evidence>
<dbReference type="Proteomes" id="UP000810292">
    <property type="component" value="Unassembled WGS sequence"/>
</dbReference>
<sequence>MITAGIDAGTQSIKVIVYDSLRKEIIASSSSPLDLITGDGGVREQKASWWIDALRSCFQNIPEDIRRSIECLSVSGQQHGSVPLSENGEVLYNVKLWCDTSTSAECEEIEEKLGGRKALSERIGNPILPGYTASKILWLKKNHPDIYAKMAYVLLPHDYINWYLSGEVVMETGDASGTGLLNIFDRTWDKAICDAISPDLYSKLPKLLQKPGIIGHLTVKAAEELGLPESTAVASGGGDNMMSAIGTGAVSDGLVTMSLGTSGTLFASASHPFHDKENRLASFCSSHDTWLPLLCTMNCTVASETMRAMMEQGVKEFDEAAESAPVGSEGLMLLPFFNGERVPDLPEGKGVLFGMTPDNVTKANIARATLEGVTFEFLLGLEAFRENGIAVNSITLTGGGSKSRFWRQLVADMTGCPVRVPVSSEAAALGAALQGLWLMEGGNISSIITEHIGFDDSKAAVPDKERHELYMELYGRWQRLVDASLQMYSV</sequence>
<evidence type="ECO:0000256" key="9">
    <source>
        <dbReference type="RuleBase" id="RU003733"/>
    </source>
</evidence>
<feature type="domain" description="Carbohydrate kinase FGGY C-terminal" evidence="12">
    <location>
        <begin position="257"/>
        <end position="437"/>
    </location>
</feature>
<evidence type="ECO:0000256" key="8">
    <source>
        <dbReference type="HAMAP-Rule" id="MF_02220"/>
    </source>
</evidence>
<dbReference type="EC" id="2.7.1.17" evidence="8 10"/>
<dbReference type="Pfam" id="PF00370">
    <property type="entry name" value="FGGY_N"/>
    <property type="match status" value="1"/>
</dbReference>
<comment type="caution">
    <text evidence="13">The sequence shown here is derived from an EMBL/GenBank/DDBJ whole genome shotgun (WGS) entry which is preliminary data.</text>
</comment>
<dbReference type="PANTHER" id="PTHR43095">
    <property type="entry name" value="SUGAR KINASE"/>
    <property type="match status" value="1"/>
</dbReference>
<dbReference type="Gene3D" id="3.30.420.40">
    <property type="match status" value="2"/>
</dbReference>
<keyword evidence="6 8" id="KW-0067">ATP-binding</keyword>
<dbReference type="EMBL" id="JADIMF010000035">
    <property type="protein sequence ID" value="MBO8468604.1"/>
    <property type="molecule type" value="Genomic_DNA"/>
</dbReference>
<keyword evidence="7 8" id="KW-0119">Carbohydrate metabolism</keyword>
<dbReference type="GO" id="GO:0042732">
    <property type="term" value="P:D-xylose metabolic process"/>
    <property type="evidence" value="ECO:0007669"/>
    <property type="project" value="UniProtKB-KW"/>
</dbReference>
<dbReference type="PANTHER" id="PTHR43095:SF5">
    <property type="entry name" value="XYLULOSE KINASE"/>
    <property type="match status" value="1"/>
</dbReference>
<evidence type="ECO:0000256" key="4">
    <source>
        <dbReference type="ARBA" id="ARBA00022741"/>
    </source>
</evidence>
<keyword evidence="4 8" id="KW-0547">Nucleotide-binding</keyword>
<evidence type="ECO:0000256" key="3">
    <source>
        <dbReference type="ARBA" id="ARBA00022679"/>
    </source>
</evidence>
<dbReference type="PROSITE" id="PS00933">
    <property type="entry name" value="FGGY_KINASES_1"/>
    <property type="match status" value="1"/>
</dbReference>
<feature type="active site" description="Proton acceptor" evidence="8">
    <location>
        <position position="239"/>
    </location>
</feature>
<dbReference type="PROSITE" id="PS00445">
    <property type="entry name" value="FGGY_KINASES_2"/>
    <property type="match status" value="1"/>
</dbReference>
<gene>
    <name evidence="8 10 13" type="primary">xylB</name>
    <name evidence="13" type="ORF">IAA72_02315</name>
</gene>
<evidence type="ECO:0000256" key="6">
    <source>
        <dbReference type="ARBA" id="ARBA00022840"/>
    </source>
</evidence>
<keyword evidence="2 8" id="KW-0859">Xylose metabolism</keyword>
<dbReference type="CDD" id="cd07809">
    <property type="entry name" value="ASKHA_NBD_FGGY_BaXK-like"/>
    <property type="match status" value="1"/>
</dbReference>
<protein>
    <recommendedName>
        <fullName evidence="8 10">Xylulose kinase</fullName>
        <shortName evidence="8 10">Xylulokinase</shortName>
        <ecNumber evidence="8 10">2.7.1.17</ecNumber>
    </recommendedName>
</protein>
<comment type="function">
    <text evidence="8">Catalyzes the phosphorylation of D-xylulose to D-xylulose 5-phosphate.</text>
</comment>
<keyword evidence="5 8" id="KW-0418">Kinase</keyword>
<reference evidence="13" key="2">
    <citation type="journal article" date="2021" name="PeerJ">
        <title>Extensive microbial diversity within the chicken gut microbiome revealed by metagenomics and culture.</title>
        <authorList>
            <person name="Gilroy R."/>
            <person name="Ravi A."/>
            <person name="Getino M."/>
            <person name="Pursley I."/>
            <person name="Horton D.L."/>
            <person name="Alikhan N.F."/>
            <person name="Baker D."/>
            <person name="Gharbi K."/>
            <person name="Hall N."/>
            <person name="Watson M."/>
            <person name="Adriaenssens E.M."/>
            <person name="Foster-Nyarko E."/>
            <person name="Jarju S."/>
            <person name="Secka A."/>
            <person name="Antonio M."/>
            <person name="Oren A."/>
            <person name="Chaudhuri R.R."/>
            <person name="La Ragione R."/>
            <person name="Hildebrand F."/>
            <person name="Pallen M.J."/>
        </authorList>
    </citation>
    <scope>NUCLEOTIDE SEQUENCE</scope>
    <source>
        <strain evidence="13">14700</strain>
    </source>
</reference>
<evidence type="ECO:0000259" key="11">
    <source>
        <dbReference type="Pfam" id="PF00370"/>
    </source>
</evidence>
<dbReference type="SUPFAM" id="SSF53067">
    <property type="entry name" value="Actin-like ATPase domain"/>
    <property type="match status" value="2"/>
</dbReference>
<keyword evidence="3 8" id="KW-0808">Transferase</keyword>
<dbReference type="HAMAP" id="MF_02220">
    <property type="entry name" value="XylB"/>
    <property type="match status" value="1"/>
</dbReference>
<dbReference type="AlphaFoldDB" id="A0A9D9NCQ5"/>
<dbReference type="GO" id="GO:0005998">
    <property type="term" value="P:xylulose catabolic process"/>
    <property type="evidence" value="ECO:0007669"/>
    <property type="project" value="UniProtKB-UniRule"/>
</dbReference>
<evidence type="ECO:0000259" key="12">
    <source>
        <dbReference type="Pfam" id="PF02782"/>
    </source>
</evidence>
<dbReference type="GO" id="GO:0004856">
    <property type="term" value="F:D-xylulokinase activity"/>
    <property type="evidence" value="ECO:0007669"/>
    <property type="project" value="UniProtKB-UniRule"/>
</dbReference>
<organism evidence="13 14">
    <name type="scientific">Candidatus Ornithospirochaeta stercoravium</name>
    <dbReference type="NCBI Taxonomy" id="2840897"/>
    <lineage>
        <taxon>Bacteria</taxon>
        <taxon>Pseudomonadati</taxon>
        <taxon>Spirochaetota</taxon>
        <taxon>Spirochaetia</taxon>
        <taxon>Spirochaetales</taxon>
        <taxon>Spirochaetaceae</taxon>
        <taxon>Spirochaetaceae incertae sedis</taxon>
        <taxon>Candidatus Ornithospirochaeta</taxon>
    </lineage>
</organism>
<dbReference type="GO" id="GO:0005524">
    <property type="term" value="F:ATP binding"/>
    <property type="evidence" value="ECO:0007669"/>
    <property type="project" value="UniProtKB-UniRule"/>
</dbReference>
<reference evidence="13" key="1">
    <citation type="submission" date="2020-10" db="EMBL/GenBank/DDBJ databases">
        <authorList>
            <person name="Gilroy R."/>
        </authorList>
    </citation>
    <scope>NUCLEOTIDE SEQUENCE</scope>
    <source>
        <strain evidence="13">14700</strain>
    </source>
</reference>
<dbReference type="InterPro" id="IPR018485">
    <property type="entry name" value="FGGY_C"/>
</dbReference>
<dbReference type="Pfam" id="PF02782">
    <property type="entry name" value="FGGY_C"/>
    <property type="match status" value="1"/>
</dbReference>
<dbReference type="InterPro" id="IPR000577">
    <property type="entry name" value="Carb_kinase_FGGY"/>
</dbReference>
<feature type="domain" description="Carbohydrate kinase FGGY N-terminal" evidence="11">
    <location>
        <begin position="4"/>
        <end position="246"/>
    </location>
</feature>
<evidence type="ECO:0000256" key="7">
    <source>
        <dbReference type="ARBA" id="ARBA00023277"/>
    </source>
</evidence>
<evidence type="ECO:0000256" key="1">
    <source>
        <dbReference type="ARBA" id="ARBA00009156"/>
    </source>
</evidence>
<evidence type="ECO:0000313" key="14">
    <source>
        <dbReference type="Proteomes" id="UP000810292"/>
    </source>
</evidence>
<dbReference type="InterPro" id="IPR043129">
    <property type="entry name" value="ATPase_NBD"/>
</dbReference>
<feature type="binding site" evidence="8">
    <location>
        <begin position="78"/>
        <end position="79"/>
    </location>
    <ligand>
        <name>substrate</name>
    </ligand>
</feature>
<proteinExistence type="inferred from homology"/>
<accession>A0A9D9NCQ5</accession>
<comment type="catalytic activity">
    <reaction evidence="8 10">
        <text>D-xylulose + ATP = D-xylulose 5-phosphate + ADP + H(+)</text>
        <dbReference type="Rhea" id="RHEA:10964"/>
        <dbReference type="ChEBI" id="CHEBI:15378"/>
        <dbReference type="ChEBI" id="CHEBI:17140"/>
        <dbReference type="ChEBI" id="CHEBI:30616"/>
        <dbReference type="ChEBI" id="CHEBI:57737"/>
        <dbReference type="ChEBI" id="CHEBI:456216"/>
        <dbReference type="EC" id="2.7.1.17"/>
    </reaction>
</comment>
<dbReference type="InterPro" id="IPR006000">
    <property type="entry name" value="Xylulokinase"/>
</dbReference>
<dbReference type="InterPro" id="IPR018483">
    <property type="entry name" value="Carb_kinase_FGGY_CS"/>
</dbReference>
<evidence type="ECO:0000256" key="2">
    <source>
        <dbReference type="ARBA" id="ARBA00022629"/>
    </source>
</evidence>
<dbReference type="InterPro" id="IPR050406">
    <property type="entry name" value="FGGY_Carb_Kinase"/>
</dbReference>
<dbReference type="NCBIfam" id="TIGR01312">
    <property type="entry name" value="XylB"/>
    <property type="match status" value="1"/>
</dbReference>
<dbReference type="InterPro" id="IPR018484">
    <property type="entry name" value="FGGY_N"/>
</dbReference>
<dbReference type="PIRSF" id="PIRSF000538">
    <property type="entry name" value="GlpK"/>
    <property type="match status" value="1"/>
</dbReference>
<evidence type="ECO:0000256" key="5">
    <source>
        <dbReference type="ARBA" id="ARBA00022777"/>
    </source>
</evidence>